<dbReference type="EMBL" id="CP076022">
    <property type="protein sequence ID" value="QWC09291.1"/>
    <property type="molecule type" value="Genomic_DNA"/>
</dbReference>
<organism evidence="2 3">
    <name type="scientific">Arthrobacter jiangjiafuii</name>
    <dbReference type="NCBI Taxonomy" id="2817475"/>
    <lineage>
        <taxon>Bacteria</taxon>
        <taxon>Bacillati</taxon>
        <taxon>Actinomycetota</taxon>
        <taxon>Actinomycetes</taxon>
        <taxon>Micrococcales</taxon>
        <taxon>Micrococcaceae</taxon>
        <taxon>Arthrobacter</taxon>
    </lineage>
</organism>
<keyword evidence="3" id="KW-1185">Reference proteome</keyword>
<proteinExistence type="predicted"/>
<dbReference type="KEGG" id="ajg:KKR91_12415"/>
<feature type="domain" description="SGNH" evidence="1">
    <location>
        <begin position="47"/>
        <end position="266"/>
    </location>
</feature>
<sequence>MVVTYHIWFGRVSGGVDVFLLISAFLLSLIPGPTQISADWGELESACSGEDEPGSAVLDGHCRVTAPDNPARTILVIGDSHAQQWLGAVEPMAGESNYKVVSLLMGACSFGIESEGRSQGCNDFNAAAMAYALEHDVDAVITVASAASKDSTEERIVDGLPAAARELTRHGIVVVGVRDNPRYPFNMYACSQSEGASACATDRSLKLASEAPFNWPGGVPDGVGFVDMSDLICPAGVCPPVIGNVNVYMDTNHLTATYAGSMSDEFSARFHAVSGW</sequence>
<evidence type="ECO:0000259" key="1">
    <source>
        <dbReference type="Pfam" id="PF19040"/>
    </source>
</evidence>
<dbReference type="InterPro" id="IPR043968">
    <property type="entry name" value="SGNH"/>
</dbReference>
<evidence type="ECO:0000313" key="2">
    <source>
        <dbReference type="EMBL" id="QWC09291.1"/>
    </source>
</evidence>
<protein>
    <recommendedName>
        <fullName evidence="1">SGNH domain-containing protein</fullName>
    </recommendedName>
</protein>
<accession>A0A975R0C7</accession>
<gene>
    <name evidence="2" type="ORF">KKR91_12415</name>
</gene>
<reference evidence="2 3" key="1">
    <citation type="submission" date="2021-05" db="EMBL/GenBank/DDBJ databases">
        <title>Novel species in genus Arthrobacter.</title>
        <authorList>
            <person name="Zhang G."/>
        </authorList>
    </citation>
    <scope>NUCLEOTIDE SEQUENCE [LARGE SCALE GENOMIC DNA]</scope>
    <source>
        <strain evidence="3">zg-ZUI227</strain>
    </source>
</reference>
<evidence type="ECO:0000313" key="3">
    <source>
        <dbReference type="Proteomes" id="UP000676885"/>
    </source>
</evidence>
<dbReference type="AlphaFoldDB" id="A0A975R0C7"/>
<dbReference type="Pfam" id="PF19040">
    <property type="entry name" value="SGNH"/>
    <property type="match status" value="1"/>
</dbReference>
<name>A0A975R0C7_9MICC</name>
<dbReference type="Proteomes" id="UP000676885">
    <property type="component" value="Chromosome"/>
</dbReference>